<organism evidence="2">
    <name type="scientific">Panstrongylus lignarius</name>
    <dbReference type="NCBI Taxonomy" id="156445"/>
    <lineage>
        <taxon>Eukaryota</taxon>
        <taxon>Metazoa</taxon>
        <taxon>Ecdysozoa</taxon>
        <taxon>Arthropoda</taxon>
        <taxon>Hexapoda</taxon>
        <taxon>Insecta</taxon>
        <taxon>Pterygota</taxon>
        <taxon>Neoptera</taxon>
        <taxon>Paraneoptera</taxon>
        <taxon>Hemiptera</taxon>
        <taxon>Heteroptera</taxon>
        <taxon>Panheteroptera</taxon>
        <taxon>Cimicomorpha</taxon>
        <taxon>Reduviidae</taxon>
        <taxon>Triatominae</taxon>
        <taxon>Panstrongylus</taxon>
    </lineage>
</organism>
<sequence length="133" mass="15384">MYLRLQFIIVLLLVACYAAQGFRYRQKRVSDQRLAELETLVALSHLKGHLKPVTYGYGSVNPMKIGRKRRSATSSLLLDKLLDQMEEKHGNYLEEADEVDDDGDGPTIVQWPPYYWHFSKHHVSFIIHNSCCC</sequence>
<evidence type="ECO:0000256" key="1">
    <source>
        <dbReference type="SAM" id="SignalP"/>
    </source>
</evidence>
<reference evidence="2" key="1">
    <citation type="journal article" date="2018" name="PLoS Negl. Trop. Dis.">
        <title>An insight into the salivary gland and fat body transcriptome of Panstrongylus lignarius (Hemiptera: Heteroptera), the main vector of Chagas disease in Peru.</title>
        <authorList>
            <person name="Nevoa J.C."/>
            <person name="Mendes M.T."/>
            <person name="da Silva M.V."/>
            <person name="Soares S.C."/>
            <person name="Oliveira C.J.F."/>
            <person name="Ribeiro J.M.C."/>
        </authorList>
    </citation>
    <scope>NUCLEOTIDE SEQUENCE</scope>
</reference>
<accession>A0A224XZY3</accession>
<feature type="chain" id="PRO_5012171898" evidence="1">
    <location>
        <begin position="22"/>
        <end position="133"/>
    </location>
</feature>
<protein>
    <submittedName>
        <fullName evidence="2">Putative conserved secreted protein</fullName>
    </submittedName>
</protein>
<dbReference type="EMBL" id="GFTR01002244">
    <property type="protein sequence ID" value="JAW14182.1"/>
    <property type="molecule type" value="Transcribed_RNA"/>
</dbReference>
<keyword evidence="1" id="KW-0732">Signal</keyword>
<name>A0A224XZY3_9HEMI</name>
<feature type="signal peptide" evidence="1">
    <location>
        <begin position="1"/>
        <end position="21"/>
    </location>
</feature>
<dbReference type="PROSITE" id="PS51257">
    <property type="entry name" value="PROKAR_LIPOPROTEIN"/>
    <property type="match status" value="1"/>
</dbReference>
<evidence type="ECO:0000313" key="2">
    <source>
        <dbReference type="EMBL" id="JAW14182.1"/>
    </source>
</evidence>
<dbReference type="AlphaFoldDB" id="A0A224XZY3"/>
<proteinExistence type="predicted"/>